<evidence type="ECO:0008006" key="3">
    <source>
        <dbReference type="Google" id="ProtNLM"/>
    </source>
</evidence>
<keyword evidence="2" id="KW-1185">Reference proteome</keyword>
<accession>A0ABD3GLZ8</accession>
<evidence type="ECO:0000313" key="2">
    <source>
        <dbReference type="Proteomes" id="UP001633002"/>
    </source>
</evidence>
<proteinExistence type="predicted"/>
<name>A0ABD3GLZ8_9MARC</name>
<comment type="caution">
    <text evidence="1">The sequence shown here is derived from an EMBL/GenBank/DDBJ whole genome shotgun (WGS) entry which is preliminary data.</text>
</comment>
<sequence length="268" mass="30701">MSDASATVHHDGDFTEDFAVTRGVRQGCPLAPFLFALSTEPLMRLLQQAAEENRIQGIKINDSHQLLFLLFADDTETIPRWLFETRCKVATEGEIYTYLGTPIGIGVAEDQIEAFLLEKLARRVSHWSNRMLSWEGRSTVLKHALATMPTYYLMTLGLTANGYTKLDRICWRFLWGQNKDGSYKKPLISWSRICQEKEDGGLGIRSFKDQAQVFKMSLTSRLLDGVDCEWAHLARELLKANFEKKRKNRGKSRTAEEMLLLEDAVERY</sequence>
<dbReference type="AlphaFoldDB" id="A0ABD3GLZ8"/>
<gene>
    <name evidence="1" type="ORF">R1sor_021685</name>
</gene>
<protein>
    <recommendedName>
        <fullName evidence="3">Reverse transcriptase domain-containing protein</fullName>
    </recommendedName>
</protein>
<dbReference type="PANTHER" id="PTHR33116:SF78">
    <property type="entry name" value="OS12G0587133 PROTEIN"/>
    <property type="match status" value="1"/>
</dbReference>
<organism evidence="1 2">
    <name type="scientific">Riccia sorocarpa</name>
    <dbReference type="NCBI Taxonomy" id="122646"/>
    <lineage>
        <taxon>Eukaryota</taxon>
        <taxon>Viridiplantae</taxon>
        <taxon>Streptophyta</taxon>
        <taxon>Embryophyta</taxon>
        <taxon>Marchantiophyta</taxon>
        <taxon>Marchantiopsida</taxon>
        <taxon>Marchantiidae</taxon>
        <taxon>Marchantiales</taxon>
        <taxon>Ricciaceae</taxon>
        <taxon>Riccia</taxon>
    </lineage>
</organism>
<dbReference type="PANTHER" id="PTHR33116">
    <property type="entry name" value="REVERSE TRANSCRIPTASE ZINC-BINDING DOMAIN-CONTAINING PROTEIN-RELATED-RELATED"/>
    <property type="match status" value="1"/>
</dbReference>
<dbReference type="EMBL" id="JBJQOH010000007">
    <property type="protein sequence ID" value="KAL3678729.1"/>
    <property type="molecule type" value="Genomic_DNA"/>
</dbReference>
<evidence type="ECO:0000313" key="1">
    <source>
        <dbReference type="EMBL" id="KAL3678729.1"/>
    </source>
</evidence>
<dbReference type="Proteomes" id="UP001633002">
    <property type="component" value="Unassembled WGS sequence"/>
</dbReference>
<reference evidence="1 2" key="1">
    <citation type="submission" date="2024-09" db="EMBL/GenBank/DDBJ databases">
        <title>Chromosome-scale assembly of Riccia sorocarpa.</title>
        <authorList>
            <person name="Paukszto L."/>
        </authorList>
    </citation>
    <scope>NUCLEOTIDE SEQUENCE [LARGE SCALE GENOMIC DNA]</scope>
    <source>
        <strain evidence="1">LP-2024</strain>
        <tissue evidence="1">Aerial parts of the thallus</tissue>
    </source>
</reference>